<dbReference type="InterPro" id="IPR008139">
    <property type="entry name" value="SaposinB_dom"/>
</dbReference>
<dbReference type="InterPro" id="IPR011001">
    <property type="entry name" value="Saposin-like"/>
</dbReference>
<feature type="signal peptide" evidence="2">
    <location>
        <begin position="1"/>
        <end position="16"/>
    </location>
</feature>
<comment type="caution">
    <text evidence="4">The sequence shown here is derived from an EMBL/GenBank/DDBJ whole genome shotgun (WGS) entry which is preliminary data.</text>
</comment>
<gene>
    <name evidence="4" type="ORF">CYNAS_LOCUS5019</name>
</gene>
<dbReference type="Pfam" id="PF03489">
    <property type="entry name" value="SapB_2"/>
    <property type="match status" value="1"/>
</dbReference>
<dbReference type="EMBL" id="CATQJL010000112">
    <property type="protein sequence ID" value="CAJ0593036.1"/>
    <property type="molecule type" value="Genomic_DNA"/>
</dbReference>
<dbReference type="SMART" id="SM00741">
    <property type="entry name" value="SapB"/>
    <property type="match status" value="1"/>
</dbReference>
<evidence type="ECO:0000313" key="5">
    <source>
        <dbReference type="Proteomes" id="UP001176961"/>
    </source>
</evidence>
<keyword evidence="2" id="KW-0732">Signal</keyword>
<keyword evidence="1" id="KW-1015">Disulfide bond</keyword>
<evidence type="ECO:0000313" key="4">
    <source>
        <dbReference type="EMBL" id="CAJ0593036.1"/>
    </source>
</evidence>
<dbReference type="SUPFAM" id="SSF47862">
    <property type="entry name" value="Saposin"/>
    <property type="match status" value="1"/>
</dbReference>
<accession>A0AA36GHP7</accession>
<protein>
    <recommendedName>
        <fullName evidence="3">Saposin B-type domain-containing protein</fullName>
    </recommendedName>
</protein>
<sequence>MRLLLVFLAVILLAEGHVSYIGLPSLCGVCQKLTGFVKTIGGKVDGRQLAMAFCDRTAPFLLRGPCRSLVADKMGAIVNLLKQKIDPTKICTILKICKN</sequence>
<name>A0AA36GHP7_CYLNA</name>
<dbReference type="Gene3D" id="1.10.225.10">
    <property type="entry name" value="Saposin-like"/>
    <property type="match status" value="1"/>
</dbReference>
<feature type="chain" id="PRO_5041285442" description="Saposin B-type domain-containing protein" evidence="2">
    <location>
        <begin position="17"/>
        <end position="99"/>
    </location>
</feature>
<dbReference type="PROSITE" id="PS50015">
    <property type="entry name" value="SAP_B"/>
    <property type="match status" value="1"/>
</dbReference>
<proteinExistence type="predicted"/>
<dbReference type="InterPro" id="IPR008138">
    <property type="entry name" value="SapB_2"/>
</dbReference>
<evidence type="ECO:0000259" key="3">
    <source>
        <dbReference type="PROSITE" id="PS50015"/>
    </source>
</evidence>
<evidence type="ECO:0000256" key="1">
    <source>
        <dbReference type="ARBA" id="ARBA00023157"/>
    </source>
</evidence>
<evidence type="ECO:0000256" key="2">
    <source>
        <dbReference type="SAM" id="SignalP"/>
    </source>
</evidence>
<dbReference type="Proteomes" id="UP001176961">
    <property type="component" value="Unassembled WGS sequence"/>
</dbReference>
<keyword evidence="5" id="KW-1185">Reference proteome</keyword>
<feature type="domain" description="Saposin B-type" evidence="3">
    <location>
        <begin position="23"/>
        <end position="99"/>
    </location>
</feature>
<organism evidence="4 5">
    <name type="scientific">Cylicocyclus nassatus</name>
    <name type="common">Nematode worm</name>
    <dbReference type="NCBI Taxonomy" id="53992"/>
    <lineage>
        <taxon>Eukaryota</taxon>
        <taxon>Metazoa</taxon>
        <taxon>Ecdysozoa</taxon>
        <taxon>Nematoda</taxon>
        <taxon>Chromadorea</taxon>
        <taxon>Rhabditida</taxon>
        <taxon>Rhabditina</taxon>
        <taxon>Rhabditomorpha</taxon>
        <taxon>Strongyloidea</taxon>
        <taxon>Strongylidae</taxon>
        <taxon>Cylicocyclus</taxon>
    </lineage>
</organism>
<dbReference type="AlphaFoldDB" id="A0AA36GHP7"/>
<reference evidence="4" key="1">
    <citation type="submission" date="2023-07" db="EMBL/GenBank/DDBJ databases">
        <authorList>
            <consortium name="CYATHOMIX"/>
        </authorList>
    </citation>
    <scope>NUCLEOTIDE SEQUENCE</scope>
    <source>
        <strain evidence="4">N/A</strain>
    </source>
</reference>